<dbReference type="NCBIfam" id="NF003593">
    <property type="entry name" value="PRK05255.1-1"/>
    <property type="match status" value="1"/>
</dbReference>
<keyword evidence="4 5" id="KW-0694">RNA-binding</keyword>
<evidence type="ECO:0000256" key="3">
    <source>
        <dbReference type="ARBA" id="ARBA00022730"/>
    </source>
</evidence>
<dbReference type="PANTHER" id="PTHR38101">
    <property type="entry name" value="UPF0307 PROTEIN YJGA"/>
    <property type="match status" value="1"/>
</dbReference>
<gene>
    <name evidence="5" type="primary">darP</name>
    <name evidence="6" type="ORF">G7Y82_07055</name>
</gene>
<dbReference type="PIRSF" id="PIRSF016183">
    <property type="entry name" value="UCP016183"/>
    <property type="match status" value="1"/>
</dbReference>
<accession>A0A970B950</accession>
<evidence type="ECO:0000256" key="4">
    <source>
        <dbReference type="ARBA" id="ARBA00022884"/>
    </source>
</evidence>
<evidence type="ECO:0000256" key="2">
    <source>
        <dbReference type="ARBA" id="ARBA00022517"/>
    </source>
</evidence>
<dbReference type="InterPro" id="IPR006839">
    <property type="entry name" value="DarP"/>
</dbReference>
<keyword evidence="7" id="KW-1185">Reference proteome</keyword>
<dbReference type="SUPFAM" id="SSF158710">
    <property type="entry name" value="PSPTO4464-like"/>
    <property type="match status" value="1"/>
</dbReference>
<dbReference type="InterPro" id="IPR023153">
    <property type="entry name" value="DarP_sf"/>
</dbReference>
<dbReference type="Gene3D" id="1.10.60.30">
    <property type="entry name" value="PSPTO4464-like domains"/>
    <property type="match status" value="2"/>
</dbReference>
<dbReference type="EMBL" id="JAAVXB010000003">
    <property type="protein sequence ID" value="NKF22071.1"/>
    <property type="molecule type" value="Genomic_DNA"/>
</dbReference>
<protein>
    <recommendedName>
        <fullName evidence="5">Dual-action ribosomal maturation protein DarP</fullName>
    </recommendedName>
    <alternativeName>
        <fullName evidence="5">Large ribosomal subunit assembly factor DarP</fullName>
    </alternativeName>
</protein>
<dbReference type="Pfam" id="PF04751">
    <property type="entry name" value="DarP"/>
    <property type="match status" value="1"/>
</dbReference>
<comment type="subcellular location">
    <subcellularLocation>
        <location evidence="5">Cytoplasm</location>
    </subcellularLocation>
    <text evidence="5">Associates with late stage pre-50S ribosomal subunits.</text>
</comment>
<dbReference type="GO" id="GO:0005829">
    <property type="term" value="C:cytosol"/>
    <property type="evidence" value="ECO:0007669"/>
    <property type="project" value="TreeGrafter"/>
</dbReference>
<dbReference type="PANTHER" id="PTHR38101:SF1">
    <property type="entry name" value="UPF0307 PROTEIN YJGA"/>
    <property type="match status" value="1"/>
</dbReference>
<evidence type="ECO:0000313" key="7">
    <source>
        <dbReference type="Proteomes" id="UP000653472"/>
    </source>
</evidence>
<comment type="similarity">
    <text evidence="5">Belongs to the DarP family.</text>
</comment>
<name>A0A970B950_9GAMM</name>
<dbReference type="RefSeq" id="WP_168147327.1">
    <property type="nucleotide sequence ID" value="NZ_JAAVXB010000003.1"/>
</dbReference>
<comment type="caution">
    <text evidence="6">The sequence shown here is derived from an EMBL/GenBank/DDBJ whole genome shotgun (WGS) entry which is preliminary data.</text>
</comment>
<evidence type="ECO:0000256" key="5">
    <source>
        <dbReference type="HAMAP-Rule" id="MF_00765"/>
    </source>
</evidence>
<dbReference type="GO" id="GO:1902626">
    <property type="term" value="P:assembly of large subunit precursor of preribosome"/>
    <property type="evidence" value="ECO:0007669"/>
    <property type="project" value="UniProtKB-UniRule"/>
</dbReference>
<sequence length="182" mass="20959">MAKPPPLEFEFDGPSKSQLKREAQELMTIGNDLLALPDPQLDAIEMDERLREALRELRRIRSHEARRRHGQYIGKLLRGSDPEALRIAVAAYWRTRERSMADAERWRERLLDDDAAVTEWIAEHPQLEVQPLRQLIRNARRERTALQAAAEANPDAPAPKPGAYARELLLAVRQTMERAARD</sequence>
<keyword evidence="1 5" id="KW-0963">Cytoplasm</keyword>
<evidence type="ECO:0000256" key="1">
    <source>
        <dbReference type="ARBA" id="ARBA00022490"/>
    </source>
</evidence>
<reference evidence="6" key="1">
    <citation type="submission" date="2020-03" db="EMBL/GenBank/DDBJ databases">
        <title>Solimonas marina sp. nov., isolated from deep seawater of the Pacific Ocean.</title>
        <authorList>
            <person name="Liu X."/>
            <person name="Lai Q."/>
            <person name="Sun F."/>
            <person name="Gai Y."/>
            <person name="Li G."/>
            <person name="Shao Z."/>
        </authorList>
    </citation>
    <scope>NUCLEOTIDE SEQUENCE</scope>
    <source>
        <strain evidence="6">C16B3</strain>
    </source>
</reference>
<proteinExistence type="inferred from homology"/>
<dbReference type="Proteomes" id="UP000653472">
    <property type="component" value="Unassembled WGS sequence"/>
</dbReference>
<dbReference type="HAMAP" id="MF_00765">
    <property type="entry name" value="DarP"/>
    <property type="match status" value="1"/>
</dbReference>
<keyword evidence="3 5" id="KW-0699">rRNA-binding</keyword>
<comment type="function">
    <text evidence="5">Member of a network of 50S ribosomal subunit biogenesis factors which assembles along the 30S-50S interface, preventing incorrect 23S rRNA structures from forming. Promotes peptidyl transferase center (PTC) maturation.</text>
</comment>
<dbReference type="CDD" id="cd16331">
    <property type="entry name" value="YjgA-like"/>
    <property type="match status" value="1"/>
</dbReference>
<organism evidence="6 7">
    <name type="scientific">Solimonas marina</name>
    <dbReference type="NCBI Taxonomy" id="2714601"/>
    <lineage>
        <taxon>Bacteria</taxon>
        <taxon>Pseudomonadati</taxon>
        <taxon>Pseudomonadota</taxon>
        <taxon>Gammaproteobacteria</taxon>
        <taxon>Nevskiales</taxon>
        <taxon>Nevskiaceae</taxon>
        <taxon>Solimonas</taxon>
    </lineage>
</organism>
<dbReference type="GO" id="GO:0043022">
    <property type="term" value="F:ribosome binding"/>
    <property type="evidence" value="ECO:0007669"/>
    <property type="project" value="UniProtKB-UniRule"/>
</dbReference>
<keyword evidence="2 5" id="KW-0690">Ribosome biogenesis</keyword>
<evidence type="ECO:0000313" key="6">
    <source>
        <dbReference type="EMBL" id="NKF22071.1"/>
    </source>
</evidence>
<dbReference type="GO" id="GO:0019843">
    <property type="term" value="F:rRNA binding"/>
    <property type="evidence" value="ECO:0007669"/>
    <property type="project" value="UniProtKB-UniRule"/>
</dbReference>
<dbReference type="AlphaFoldDB" id="A0A970B950"/>